<evidence type="ECO:0000256" key="5">
    <source>
        <dbReference type="ARBA" id="ARBA00022519"/>
    </source>
</evidence>
<keyword evidence="5" id="KW-0997">Cell inner membrane</keyword>
<evidence type="ECO:0000256" key="6">
    <source>
        <dbReference type="ARBA" id="ARBA00022692"/>
    </source>
</evidence>
<evidence type="ECO:0000256" key="4">
    <source>
        <dbReference type="ARBA" id="ARBA00022481"/>
    </source>
</evidence>
<dbReference type="SUPFAM" id="SSF54523">
    <property type="entry name" value="Pili subunits"/>
    <property type="match status" value="1"/>
</dbReference>
<protein>
    <submittedName>
        <fullName evidence="12">Competence type IV pilus minor pilin ComGD</fullName>
    </submittedName>
</protein>
<keyword evidence="8 10" id="KW-0472">Membrane</keyword>
<evidence type="ECO:0000259" key="11">
    <source>
        <dbReference type="Pfam" id="PF12019"/>
    </source>
</evidence>
<dbReference type="RefSeq" id="WP_367777689.1">
    <property type="nucleotide sequence ID" value="NZ_JBFMIA010000001.1"/>
</dbReference>
<dbReference type="PIRSF" id="PIRSF021292">
    <property type="entry name" value="Competence_ComGD"/>
    <property type="match status" value="1"/>
</dbReference>
<dbReference type="InterPro" id="IPR012902">
    <property type="entry name" value="N_methyl_site"/>
</dbReference>
<evidence type="ECO:0000313" key="12">
    <source>
        <dbReference type="EMBL" id="MEW9500408.1"/>
    </source>
</evidence>
<keyword evidence="3" id="KW-1003">Cell membrane</keyword>
<gene>
    <name evidence="12" type="primary">comGD</name>
    <name evidence="12" type="ORF">AB1471_01190</name>
</gene>
<keyword evidence="7 10" id="KW-1133">Transmembrane helix</keyword>
<feature type="domain" description="General secretion pathway GspH" evidence="11">
    <location>
        <begin position="55"/>
        <end position="142"/>
    </location>
</feature>
<keyword evidence="4" id="KW-0488">Methylation</keyword>
<dbReference type="Pfam" id="PF07963">
    <property type="entry name" value="N_methyl"/>
    <property type="match status" value="1"/>
</dbReference>
<dbReference type="NCBIfam" id="NF040982">
    <property type="entry name" value="ComGD"/>
    <property type="match status" value="1"/>
</dbReference>
<name>A0ABV3Q0S9_9BACL</name>
<organism evidence="12 13">
    <name type="scientific">Jeotgalibacillus marinus</name>
    <dbReference type="NCBI Taxonomy" id="86667"/>
    <lineage>
        <taxon>Bacteria</taxon>
        <taxon>Bacillati</taxon>
        <taxon>Bacillota</taxon>
        <taxon>Bacilli</taxon>
        <taxon>Bacillales</taxon>
        <taxon>Caryophanaceae</taxon>
        <taxon>Jeotgalibacillus</taxon>
    </lineage>
</organism>
<sequence>MIQTVMSQLLKYLNLRGFTMIEVMVVLLLITVIVTVSAQFIYRSIIVEESLLFEQQLTQDLYQAQLTAITSERYVSLRFYPLEQQYHILTGSGTQERTIVKRELPLSVELLETSTLLTFRFLPSGSTSTFGAIRFRVNEQPYTVHFYLGKGRFYVEK</sequence>
<evidence type="ECO:0000256" key="10">
    <source>
        <dbReference type="SAM" id="Phobius"/>
    </source>
</evidence>
<dbReference type="InterPro" id="IPR016785">
    <property type="entry name" value="ComGD"/>
</dbReference>
<keyword evidence="6 10" id="KW-0812">Transmembrane</keyword>
<dbReference type="Proteomes" id="UP001556040">
    <property type="component" value="Unassembled WGS sequence"/>
</dbReference>
<dbReference type="InterPro" id="IPR045584">
    <property type="entry name" value="Pilin-like"/>
</dbReference>
<dbReference type="InterPro" id="IPR022346">
    <property type="entry name" value="T2SS_GspH"/>
</dbReference>
<feature type="transmembrane region" description="Helical" evidence="10">
    <location>
        <begin position="21"/>
        <end position="42"/>
    </location>
</feature>
<dbReference type="EMBL" id="JBFMIA010000001">
    <property type="protein sequence ID" value="MEW9500408.1"/>
    <property type="molecule type" value="Genomic_DNA"/>
</dbReference>
<dbReference type="Pfam" id="PF12019">
    <property type="entry name" value="GspH"/>
    <property type="match status" value="1"/>
</dbReference>
<dbReference type="NCBIfam" id="TIGR02532">
    <property type="entry name" value="IV_pilin_GFxxxE"/>
    <property type="match status" value="1"/>
</dbReference>
<evidence type="ECO:0000313" key="13">
    <source>
        <dbReference type="Proteomes" id="UP001556040"/>
    </source>
</evidence>
<evidence type="ECO:0000256" key="2">
    <source>
        <dbReference type="ARBA" id="ARBA00004377"/>
    </source>
</evidence>
<accession>A0ABV3Q0S9</accession>
<keyword evidence="9" id="KW-0178">Competence</keyword>
<evidence type="ECO:0000256" key="7">
    <source>
        <dbReference type="ARBA" id="ARBA00022989"/>
    </source>
</evidence>
<evidence type="ECO:0000256" key="9">
    <source>
        <dbReference type="ARBA" id="ARBA00023287"/>
    </source>
</evidence>
<comment type="caution">
    <text evidence="12">The sequence shown here is derived from an EMBL/GenBank/DDBJ whole genome shotgun (WGS) entry which is preliminary data.</text>
</comment>
<reference evidence="12 13" key="1">
    <citation type="journal article" date="1979" name="Int. J. Syst. Evol. Microbiol.">
        <title>Bacillus globisporus subsp. marinus subsp. nov.</title>
        <authorList>
            <person name="Liu H."/>
        </authorList>
    </citation>
    <scope>NUCLEOTIDE SEQUENCE [LARGE SCALE GENOMIC DNA]</scope>
    <source>
        <strain evidence="12 13">DSM 1297</strain>
    </source>
</reference>
<evidence type="ECO:0000256" key="8">
    <source>
        <dbReference type="ARBA" id="ARBA00023136"/>
    </source>
</evidence>
<comment type="subcellular location">
    <subcellularLocation>
        <location evidence="2">Cell inner membrane</location>
        <topology evidence="2">Single-pass membrane protein</topology>
    </subcellularLocation>
    <subcellularLocation>
        <location evidence="1">Cell surface</location>
    </subcellularLocation>
</comment>
<proteinExistence type="predicted"/>
<evidence type="ECO:0000256" key="1">
    <source>
        <dbReference type="ARBA" id="ARBA00004241"/>
    </source>
</evidence>
<keyword evidence="13" id="KW-1185">Reference proteome</keyword>
<evidence type="ECO:0000256" key="3">
    <source>
        <dbReference type="ARBA" id="ARBA00022475"/>
    </source>
</evidence>